<evidence type="ECO:0000256" key="4">
    <source>
        <dbReference type="ARBA" id="ARBA00008954"/>
    </source>
</evidence>
<dbReference type="RefSeq" id="WP_186935816.1">
    <property type="nucleotide sequence ID" value="NZ_JACOPS010000004.1"/>
</dbReference>
<comment type="similarity">
    <text evidence="4 14">Belongs to the class-III pyridoxal-phosphate-dependent aminotransferase family.</text>
</comment>
<name>A0ABR7HMM2_9FIRM</name>
<evidence type="ECO:0000256" key="11">
    <source>
        <dbReference type="ARBA" id="ARBA00030665"/>
    </source>
</evidence>
<dbReference type="Gene3D" id="3.90.1150.10">
    <property type="entry name" value="Aspartate Aminotransferase, domain 1"/>
    <property type="match status" value="1"/>
</dbReference>
<reference evidence="15 16" key="1">
    <citation type="submission" date="2020-08" db="EMBL/GenBank/DDBJ databases">
        <title>Genome public.</title>
        <authorList>
            <person name="Liu C."/>
            <person name="Sun Q."/>
        </authorList>
    </citation>
    <scope>NUCLEOTIDE SEQUENCE [LARGE SCALE GENOMIC DNA]</scope>
    <source>
        <strain evidence="15 16">NSJ-71</strain>
    </source>
</reference>
<dbReference type="Proteomes" id="UP000636755">
    <property type="component" value="Unassembled WGS sequence"/>
</dbReference>
<evidence type="ECO:0000256" key="14">
    <source>
        <dbReference type="RuleBase" id="RU003560"/>
    </source>
</evidence>
<dbReference type="InterPro" id="IPR004637">
    <property type="entry name" value="Dat"/>
</dbReference>
<evidence type="ECO:0000256" key="1">
    <source>
        <dbReference type="ARBA" id="ARBA00001933"/>
    </source>
</evidence>
<keyword evidence="7 15" id="KW-0032">Aminotransferase</keyword>
<protein>
    <recommendedName>
        <fullName evidence="6">Diaminobutyrate--2-oxoglutarate transaminase</fullName>
        <ecNumber evidence="5">2.6.1.76</ecNumber>
    </recommendedName>
    <alternativeName>
        <fullName evidence="11">DABA aminotransferase</fullName>
    </alternativeName>
    <alternativeName>
        <fullName evidence="12">Diaminobutyrate--2-oxoglutarate aminotransferase</fullName>
    </alternativeName>
    <alternativeName>
        <fullName evidence="10">L-2,4-diaminobutyric acid transaminase</fullName>
    </alternativeName>
</protein>
<keyword evidence="16" id="KW-1185">Reference proteome</keyword>
<proteinExistence type="inferred from homology"/>
<dbReference type="PANTHER" id="PTHR43552">
    <property type="entry name" value="DIAMINOBUTYRATE--2-OXOGLUTARATE AMINOTRANSFERASE"/>
    <property type="match status" value="1"/>
</dbReference>
<gene>
    <name evidence="15" type="ORF">H8R91_09550</name>
</gene>
<comment type="cofactor">
    <cofactor evidence="1">
        <name>pyridoxal 5'-phosphate</name>
        <dbReference type="ChEBI" id="CHEBI:597326"/>
    </cofactor>
</comment>
<evidence type="ECO:0000313" key="16">
    <source>
        <dbReference type="Proteomes" id="UP000636755"/>
    </source>
</evidence>
<dbReference type="CDD" id="cd00610">
    <property type="entry name" value="OAT_like"/>
    <property type="match status" value="1"/>
</dbReference>
<evidence type="ECO:0000256" key="3">
    <source>
        <dbReference type="ARBA" id="ARBA00004946"/>
    </source>
</evidence>
<evidence type="ECO:0000256" key="7">
    <source>
        <dbReference type="ARBA" id="ARBA00022576"/>
    </source>
</evidence>
<dbReference type="PROSITE" id="PS00600">
    <property type="entry name" value="AA_TRANSFER_CLASS_3"/>
    <property type="match status" value="1"/>
</dbReference>
<organism evidence="15 16">
    <name type="scientific">Ruminococcus intestinalis</name>
    <dbReference type="NCBI Taxonomy" id="2763066"/>
    <lineage>
        <taxon>Bacteria</taxon>
        <taxon>Bacillati</taxon>
        <taxon>Bacillota</taxon>
        <taxon>Clostridia</taxon>
        <taxon>Eubacteriales</taxon>
        <taxon>Oscillospiraceae</taxon>
        <taxon>Ruminococcus</taxon>
    </lineage>
</organism>
<evidence type="ECO:0000313" key="15">
    <source>
        <dbReference type="EMBL" id="MBC5728754.1"/>
    </source>
</evidence>
<dbReference type="PIRSF" id="PIRSF000521">
    <property type="entry name" value="Transaminase_4ab_Lys_Orn"/>
    <property type="match status" value="1"/>
</dbReference>
<comment type="function">
    <text evidence="2">Catalyzes reversively the conversion of L-aspartate beta-semialdehyde (ASA) to L-2,4-diaminobutyrate (DABA) by transamination with L-glutamate.</text>
</comment>
<keyword evidence="9 14" id="KW-0663">Pyridoxal phosphate</keyword>
<evidence type="ECO:0000256" key="9">
    <source>
        <dbReference type="ARBA" id="ARBA00022898"/>
    </source>
</evidence>
<comment type="caution">
    <text evidence="15">The sequence shown here is derived from an EMBL/GenBank/DDBJ whole genome shotgun (WGS) entry which is preliminary data.</text>
</comment>
<evidence type="ECO:0000256" key="2">
    <source>
        <dbReference type="ARBA" id="ARBA00002189"/>
    </source>
</evidence>
<dbReference type="InterPro" id="IPR005814">
    <property type="entry name" value="Aminotrans_3"/>
</dbReference>
<evidence type="ECO:0000256" key="6">
    <source>
        <dbReference type="ARBA" id="ARBA00014798"/>
    </source>
</evidence>
<dbReference type="InterPro" id="IPR015422">
    <property type="entry name" value="PyrdxlP-dep_Trfase_small"/>
</dbReference>
<dbReference type="Pfam" id="PF00202">
    <property type="entry name" value="Aminotran_3"/>
    <property type="match status" value="1"/>
</dbReference>
<sequence>MKTEAFEKYESSVRSYCRHFPTVFTTAKGSIIKDEEGNEYIDFFCGAGAVNYGHNNEYIKAKTLEYFSTDGIIHALDMYTVPKREFIETLETKILEPRGFDYRIQFPGPTGTNAVEAALKLARKYTGRRNIFAFMGCFHGMTLGALSATSEMFARNGAIASLTDCTHIPAPYMVEGLDVVKYMQMLIDDDHSATDKPAAVIMETVQAEGGIRVFDVEFLKAVREFCTKNDILMIVDDIQIGCCRSGSFFSFERAGIQPDIVVMSKSIGGIGMPMSIVLHKPEIDVWKPGEHNGTFRGNQLSFVAGKAAIEYLLENNVEAETKRKGDIVKNFVEKEILPLNDKLELRGIGLMWGIDCSKIDSALASKLSDLCFTKNLICEVAGRNGSVLKIMPALVIEDELLLKGLNIVKEAFKEILADY</sequence>
<evidence type="ECO:0000256" key="5">
    <source>
        <dbReference type="ARBA" id="ARBA00013155"/>
    </source>
</evidence>
<comment type="catalytic activity">
    <reaction evidence="13">
        <text>L-2,4-diaminobutanoate + 2-oxoglutarate = L-aspartate 4-semialdehyde + L-glutamate</text>
        <dbReference type="Rhea" id="RHEA:11160"/>
        <dbReference type="ChEBI" id="CHEBI:16810"/>
        <dbReference type="ChEBI" id="CHEBI:29985"/>
        <dbReference type="ChEBI" id="CHEBI:58761"/>
        <dbReference type="ChEBI" id="CHEBI:537519"/>
        <dbReference type="EC" id="2.6.1.76"/>
    </reaction>
</comment>
<evidence type="ECO:0000256" key="10">
    <source>
        <dbReference type="ARBA" id="ARBA00029744"/>
    </source>
</evidence>
<evidence type="ECO:0000256" key="8">
    <source>
        <dbReference type="ARBA" id="ARBA00022679"/>
    </source>
</evidence>
<keyword evidence="8" id="KW-0808">Transferase</keyword>
<dbReference type="EMBL" id="JACOPS010000004">
    <property type="protein sequence ID" value="MBC5728754.1"/>
    <property type="molecule type" value="Genomic_DNA"/>
</dbReference>
<evidence type="ECO:0000256" key="13">
    <source>
        <dbReference type="ARBA" id="ARBA00049111"/>
    </source>
</evidence>
<accession>A0ABR7HMM2</accession>
<dbReference type="GO" id="GO:0008483">
    <property type="term" value="F:transaminase activity"/>
    <property type="evidence" value="ECO:0007669"/>
    <property type="project" value="UniProtKB-KW"/>
</dbReference>
<comment type="pathway">
    <text evidence="3">Amine and polyamine biosynthesis; ectoine biosynthesis; L-ectoine from L-aspartate 4-semialdehyde: step 1/3.</text>
</comment>
<dbReference type="InterPro" id="IPR015424">
    <property type="entry name" value="PyrdxlP-dep_Trfase"/>
</dbReference>
<dbReference type="Gene3D" id="3.40.640.10">
    <property type="entry name" value="Type I PLP-dependent aspartate aminotransferase-like (Major domain)"/>
    <property type="match status" value="1"/>
</dbReference>
<evidence type="ECO:0000256" key="12">
    <source>
        <dbReference type="ARBA" id="ARBA00031476"/>
    </source>
</evidence>
<dbReference type="SUPFAM" id="SSF53383">
    <property type="entry name" value="PLP-dependent transferases"/>
    <property type="match status" value="1"/>
</dbReference>
<dbReference type="PANTHER" id="PTHR43552:SF2">
    <property type="entry name" value="DIAMINOBUTYRATE--2-OXOGLUTARATE TRANSAMINASE"/>
    <property type="match status" value="1"/>
</dbReference>
<dbReference type="EC" id="2.6.1.76" evidence="5"/>
<dbReference type="NCBIfam" id="NF006733">
    <property type="entry name" value="PRK09264.1"/>
    <property type="match status" value="1"/>
</dbReference>
<dbReference type="InterPro" id="IPR015421">
    <property type="entry name" value="PyrdxlP-dep_Trfase_major"/>
</dbReference>
<dbReference type="NCBIfam" id="TIGR00709">
    <property type="entry name" value="dat"/>
    <property type="match status" value="1"/>
</dbReference>
<dbReference type="InterPro" id="IPR049704">
    <property type="entry name" value="Aminotrans_3_PPA_site"/>
</dbReference>